<feature type="domain" description="Resolvase/invertase-type recombinase catalytic" evidence="6">
    <location>
        <begin position="6"/>
        <end position="151"/>
    </location>
</feature>
<dbReference type="InterPro" id="IPR036162">
    <property type="entry name" value="Resolvase-like_N_sf"/>
</dbReference>
<name>A0A842JLF3_9ACTN</name>
<dbReference type="Gene3D" id="3.40.50.1390">
    <property type="entry name" value="Resolvase, N-terminal catalytic domain"/>
    <property type="match status" value="1"/>
</dbReference>
<evidence type="ECO:0000256" key="1">
    <source>
        <dbReference type="ARBA" id="ARBA00009913"/>
    </source>
</evidence>
<evidence type="ECO:0000256" key="2">
    <source>
        <dbReference type="ARBA" id="ARBA00022908"/>
    </source>
</evidence>
<protein>
    <submittedName>
        <fullName evidence="7">Recombinase family protein</fullName>
    </submittedName>
</protein>
<dbReference type="SUPFAM" id="SSF53041">
    <property type="entry name" value="Resolvase-like"/>
    <property type="match status" value="1"/>
</dbReference>
<reference evidence="7 8" key="1">
    <citation type="submission" date="2020-08" db="EMBL/GenBank/DDBJ databases">
        <authorList>
            <person name="Liu C."/>
            <person name="Sun Q."/>
        </authorList>
    </citation>
    <scope>NUCLEOTIDE SEQUENCE [LARGE SCALE GENOMIC DNA]</scope>
    <source>
        <strain evidence="7 8">N22</strain>
    </source>
</reference>
<dbReference type="AlphaFoldDB" id="A0A842JLF3"/>
<dbReference type="GO" id="GO:0000150">
    <property type="term" value="F:DNA strand exchange activity"/>
    <property type="evidence" value="ECO:0007669"/>
    <property type="project" value="InterPro"/>
</dbReference>
<dbReference type="PROSITE" id="PS00398">
    <property type="entry name" value="RECOMBINASES_2"/>
    <property type="match status" value="1"/>
</dbReference>
<dbReference type="Pfam" id="PF00239">
    <property type="entry name" value="Resolvase"/>
    <property type="match status" value="1"/>
</dbReference>
<sequence>MKREGNVYGYARVSAKDQKLSRQIDALTEFPVAAERIFADKASGKDFERPEYRKLVERLELGDVMVVKSIDRLGRNYNEILEQWRILTKVKRVHVVVLDMPLLDTRNDQNGITGVFLADVVLQLLSYVAQLERENIRQRQAEGIAAAQARGVRFGRPAIELPSTFQSVKTAYLSGQVTRAEAAKRLCVCARTFDRWMKKEGAQNEEVARGERPVEKAV</sequence>
<evidence type="ECO:0000256" key="3">
    <source>
        <dbReference type="ARBA" id="ARBA00023125"/>
    </source>
</evidence>
<evidence type="ECO:0000259" key="6">
    <source>
        <dbReference type="PROSITE" id="PS51736"/>
    </source>
</evidence>
<evidence type="ECO:0000256" key="5">
    <source>
        <dbReference type="PIRSR" id="PIRSR606118-50"/>
    </source>
</evidence>
<dbReference type="PANTHER" id="PTHR30461">
    <property type="entry name" value="DNA-INVERTASE FROM LAMBDOID PROPHAGE"/>
    <property type="match status" value="1"/>
</dbReference>
<evidence type="ECO:0000313" key="7">
    <source>
        <dbReference type="EMBL" id="MBC2890010.1"/>
    </source>
</evidence>
<dbReference type="RefSeq" id="WP_185905771.1">
    <property type="nucleotide sequence ID" value="NZ_JACMSE010000009.1"/>
</dbReference>
<dbReference type="InterPro" id="IPR006118">
    <property type="entry name" value="Recombinase_CS"/>
</dbReference>
<keyword evidence="2" id="KW-0229">DNA integration</keyword>
<evidence type="ECO:0000313" key="8">
    <source>
        <dbReference type="Proteomes" id="UP000587396"/>
    </source>
</evidence>
<dbReference type="InterPro" id="IPR050639">
    <property type="entry name" value="SSR_resolvase"/>
</dbReference>
<proteinExistence type="inferred from homology"/>
<gene>
    <name evidence="7" type="ORF">H7313_11765</name>
</gene>
<comment type="similarity">
    <text evidence="1">Belongs to the site-specific recombinase resolvase family.</text>
</comment>
<keyword evidence="3" id="KW-0238">DNA-binding</keyword>
<dbReference type="PROSITE" id="PS51736">
    <property type="entry name" value="RECOMBINASES_3"/>
    <property type="match status" value="1"/>
</dbReference>
<dbReference type="CDD" id="cd03768">
    <property type="entry name" value="SR_ResInv"/>
    <property type="match status" value="1"/>
</dbReference>
<dbReference type="GO" id="GO:0015074">
    <property type="term" value="P:DNA integration"/>
    <property type="evidence" value="ECO:0007669"/>
    <property type="project" value="UniProtKB-KW"/>
</dbReference>
<evidence type="ECO:0000256" key="4">
    <source>
        <dbReference type="ARBA" id="ARBA00023172"/>
    </source>
</evidence>
<accession>A0A842JLF3</accession>
<dbReference type="GO" id="GO:0003677">
    <property type="term" value="F:DNA binding"/>
    <property type="evidence" value="ECO:0007669"/>
    <property type="project" value="UniProtKB-KW"/>
</dbReference>
<comment type="caution">
    <text evidence="7">The sequence shown here is derived from an EMBL/GenBank/DDBJ whole genome shotgun (WGS) entry which is preliminary data.</text>
</comment>
<dbReference type="SMART" id="SM00857">
    <property type="entry name" value="Resolvase"/>
    <property type="match status" value="1"/>
</dbReference>
<feature type="active site" description="O-(5'-phospho-DNA)-serine intermediate" evidence="5">
    <location>
        <position position="14"/>
    </location>
</feature>
<dbReference type="EMBL" id="JACMSE010000009">
    <property type="protein sequence ID" value="MBC2890010.1"/>
    <property type="molecule type" value="Genomic_DNA"/>
</dbReference>
<keyword evidence="4" id="KW-0233">DNA recombination</keyword>
<dbReference type="InterPro" id="IPR006119">
    <property type="entry name" value="Resolv_N"/>
</dbReference>
<organism evidence="7 8">
    <name type="scientific">Gordonibacter massiliensis</name>
    <name type="common">ex Traore et al. 2017</name>
    <dbReference type="NCBI Taxonomy" id="1841863"/>
    <lineage>
        <taxon>Bacteria</taxon>
        <taxon>Bacillati</taxon>
        <taxon>Actinomycetota</taxon>
        <taxon>Coriobacteriia</taxon>
        <taxon>Eggerthellales</taxon>
        <taxon>Eggerthellaceae</taxon>
        <taxon>Gordonibacter</taxon>
    </lineage>
</organism>
<dbReference type="Proteomes" id="UP000587396">
    <property type="component" value="Unassembled WGS sequence"/>
</dbReference>
<keyword evidence="8" id="KW-1185">Reference proteome</keyword>
<dbReference type="PANTHER" id="PTHR30461:SF26">
    <property type="entry name" value="RESOLVASE HOMOLOG YNEB"/>
    <property type="match status" value="1"/>
</dbReference>